<keyword evidence="3" id="KW-1185">Reference proteome</keyword>
<organism evidence="2 3">
    <name type="scientific">Solidesulfovibrio carbinolicus</name>
    <dbReference type="NCBI Taxonomy" id="296842"/>
    <lineage>
        <taxon>Bacteria</taxon>
        <taxon>Pseudomonadati</taxon>
        <taxon>Thermodesulfobacteriota</taxon>
        <taxon>Desulfovibrionia</taxon>
        <taxon>Desulfovibrionales</taxon>
        <taxon>Desulfovibrionaceae</taxon>
        <taxon>Solidesulfovibrio</taxon>
    </lineage>
</organism>
<reference evidence="2 3" key="1">
    <citation type="submission" date="2018-02" db="EMBL/GenBank/DDBJ databases">
        <title>Genome sequence of Desulfovibrio carbinolicus DSM 3852.</title>
        <authorList>
            <person name="Wilbanks E."/>
            <person name="Skennerton C.T."/>
            <person name="Orphan V.J."/>
        </authorList>
    </citation>
    <scope>NUCLEOTIDE SEQUENCE [LARGE SCALE GENOMIC DNA]</scope>
    <source>
        <strain evidence="2 3">DSM 3852</strain>
    </source>
</reference>
<dbReference type="AlphaFoldDB" id="A0A4P6I0Y4"/>
<dbReference type="RefSeq" id="WP_006919228.1">
    <property type="nucleotide sequence ID" value="NZ_CP026538.1"/>
</dbReference>
<dbReference type="OrthoDB" id="5459377at2"/>
<sequence>MEKDKSRIKVEGVMQITEVIANLEKLAADMKAGLVTLAAGDESLTLRPSVLVNVDMKASQKKDKEKFALEISWKKHKEMDGFAGE</sequence>
<dbReference type="InterPro" id="IPR027598">
    <property type="entry name" value="Amphi-Trp_dom"/>
</dbReference>
<feature type="domain" description="Amphi-Trp" evidence="1">
    <location>
        <begin position="2"/>
        <end position="79"/>
    </location>
</feature>
<proteinExistence type="predicted"/>
<dbReference type="NCBIfam" id="TIGR04354">
    <property type="entry name" value="amphi-Trp"/>
    <property type="match status" value="1"/>
</dbReference>
<dbReference type="Proteomes" id="UP000293296">
    <property type="component" value="Chromosome"/>
</dbReference>
<gene>
    <name evidence="2" type="ORF">C3Y92_09360</name>
</gene>
<evidence type="ECO:0000259" key="1">
    <source>
        <dbReference type="Pfam" id="PF20068"/>
    </source>
</evidence>
<name>A0A4P6I0Y4_9BACT</name>
<dbReference type="KEGG" id="dcb:C3Y92_09360"/>
<evidence type="ECO:0000313" key="3">
    <source>
        <dbReference type="Proteomes" id="UP000293296"/>
    </source>
</evidence>
<protein>
    <submittedName>
        <fullName evidence="2">Amphi-Trp domain-containing protein</fullName>
    </submittedName>
</protein>
<accession>A0A4P6I0Y4</accession>
<evidence type="ECO:0000313" key="2">
    <source>
        <dbReference type="EMBL" id="QAZ67419.1"/>
    </source>
</evidence>
<dbReference type="EMBL" id="CP026538">
    <property type="protein sequence ID" value="QAZ67419.1"/>
    <property type="molecule type" value="Genomic_DNA"/>
</dbReference>
<dbReference type="Pfam" id="PF20068">
    <property type="entry name" value="Amphi-Trp"/>
    <property type="match status" value="1"/>
</dbReference>